<organism evidence="2 3">
    <name type="scientific">Camellia sinensis var. sinensis</name>
    <name type="common">China tea</name>
    <dbReference type="NCBI Taxonomy" id="542762"/>
    <lineage>
        <taxon>Eukaryota</taxon>
        <taxon>Viridiplantae</taxon>
        <taxon>Streptophyta</taxon>
        <taxon>Embryophyta</taxon>
        <taxon>Tracheophyta</taxon>
        <taxon>Spermatophyta</taxon>
        <taxon>Magnoliopsida</taxon>
        <taxon>eudicotyledons</taxon>
        <taxon>Gunneridae</taxon>
        <taxon>Pentapetalae</taxon>
        <taxon>asterids</taxon>
        <taxon>Ericales</taxon>
        <taxon>Theaceae</taxon>
        <taxon>Camellia</taxon>
    </lineage>
</organism>
<keyword evidence="3" id="KW-1185">Reference proteome</keyword>
<dbReference type="PANTHER" id="PTHR33785">
    <property type="entry name" value="OS06G0550800 PROTEIN"/>
    <property type="match status" value="1"/>
</dbReference>
<protein>
    <submittedName>
        <fullName evidence="2">Uncharacterized protein</fullName>
    </submittedName>
</protein>
<dbReference type="EMBL" id="SDRB02001731">
    <property type="protein sequence ID" value="THG20755.1"/>
    <property type="molecule type" value="Genomic_DNA"/>
</dbReference>
<dbReference type="Proteomes" id="UP000306102">
    <property type="component" value="Unassembled WGS sequence"/>
</dbReference>
<sequence length="324" mass="36844">MDHIDEPFESSSNIRDEKVDAAEDLLEECWFFGNLLDRKTKSLLRCYCDPCPSSIYGQEMLVKNSSGKKSSSSSIKKLSQGDGFVCPDLIRTPSLPCCVLRDEGSEEKESDFKGMRKPTPQAPSSRSESFGDGGKMRCQQSQHNLLRTPSLPPCIGREEDEESEFSMSKLIRQASLKYPSDVLPPRHTSKGTKQSSSRHHHPGKNPELESVNMEACNEMRYQTKMKKSMNDLESKQLQGFKDLGFKFDKKDLKPSVVNIIPGLQEKNRAYFDEDKARKPYLSESWMVHSSSPPIPNWFDKKNSSREDMKAQIKFWARSVAANVR</sequence>
<dbReference type="AlphaFoldDB" id="A0A4S4EW53"/>
<gene>
    <name evidence="2" type="ORF">TEA_003829</name>
</gene>
<name>A0A4S4EW53_CAMSN</name>
<accession>A0A4S4EW53</accession>
<feature type="region of interest" description="Disordered" evidence="1">
    <location>
        <begin position="106"/>
        <end position="209"/>
    </location>
</feature>
<evidence type="ECO:0000313" key="2">
    <source>
        <dbReference type="EMBL" id="THG20755.1"/>
    </source>
</evidence>
<proteinExistence type="predicted"/>
<feature type="compositionally biased region" description="Polar residues" evidence="1">
    <location>
        <begin position="138"/>
        <end position="147"/>
    </location>
</feature>
<evidence type="ECO:0000256" key="1">
    <source>
        <dbReference type="SAM" id="MobiDB-lite"/>
    </source>
</evidence>
<dbReference type="PANTHER" id="PTHR33785:SF5">
    <property type="entry name" value="SERINE_ARGININE REPETITIVE MATRIX PROTEIN"/>
    <property type="match status" value="1"/>
</dbReference>
<comment type="caution">
    <text evidence="2">The sequence shown here is derived from an EMBL/GenBank/DDBJ whole genome shotgun (WGS) entry which is preliminary data.</text>
</comment>
<evidence type="ECO:0000313" key="3">
    <source>
        <dbReference type="Proteomes" id="UP000306102"/>
    </source>
</evidence>
<reference evidence="2 3" key="1">
    <citation type="journal article" date="2018" name="Proc. Natl. Acad. Sci. U.S.A.">
        <title>Draft genome sequence of Camellia sinensis var. sinensis provides insights into the evolution of the tea genome and tea quality.</title>
        <authorList>
            <person name="Wei C."/>
            <person name="Yang H."/>
            <person name="Wang S."/>
            <person name="Zhao J."/>
            <person name="Liu C."/>
            <person name="Gao L."/>
            <person name="Xia E."/>
            <person name="Lu Y."/>
            <person name="Tai Y."/>
            <person name="She G."/>
            <person name="Sun J."/>
            <person name="Cao H."/>
            <person name="Tong W."/>
            <person name="Gao Q."/>
            <person name="Li Y."/>
            <person name="Deng W."/>
            <person name="Jiang X."/>
            <person name="Wang W."/>
            <person name="Chen Q."/>
            <person name="Zhang S."/>
            <person name="Li H."/>
            <person name="Wu J."/>
            <person name="Wang P."/>
            <person name="Li P."/>
            <person name="Shi C."/>
            <person name="Zheng F."/>
            <person name="Jian J."/>
            <person name="Huang B."/>
            <person name="Shan D."/>
            <person name="Shi M."/>
            <person name="Fang C."/>
            <person name="Yue Y."/>
            <person name="Li F."/>
            <person name="Li D."/>
            <person name="Wei S."/>
            <person name="Han B."/>
            <person name="Jiang C."/>
            <person name="Yin Y."/>
            <person name="Xia T."/>
            <person name="Zhang Z."/>
            <person name="Bennetzen J.L."/>
            <person name="Zhao S."/>
            <person name="Wan X."/>
        </authorList>
    </citation>
    <scope>NUCLEOTIDE SEQUENCE [LARGE SCALE GENOMIC DNA]</scope>
    <source>
        <strain evidence="3">cv. Shuchazao</strain>
        <tissue evidence="2">Leaf</tissue>
    </source>
</reference>